<organism evidence="1 2">
    <name type="scientific">Aliarcobacter vitoriensis</name>
    <dbReference type="NCBI Taxonomy" id="2011099"/>
    <lineage>
        <taxon>Bacteria</taxon>
        <taxon>Pseudomonadati</taxon>
        <taxon>Campylobacterota</taxon>
        <taxon>Epsilonproteobacteria</taxon>
        <taxon>Campylobacterales</taxon>
        <taxon>Arcobacteraceae</taxon>
        <taxon>Aliarcobacter</taxon>
    </lineage>
</organism>
<name>A0A366MQ15_9BACT</name>
<accession>A0A366MQ15</accession>
<dbReference type="OrthoDB" id="6421666at2"/>
<dbReference type="AlphaFoldDB" id="A0A366MQ15"/>
<proteinExistence type="predicted"/>
<comment type="caution">
    <text evidence="1">The sequence shown here is derived from an EMBL/GenBank/DDBJ whole genome shotgun (WGS) entry which is preliminary data.</text>
</comment>
<dbReference type="RefSeq" id="WP_113895032.1">
    <property type="nucleotide sequence ID" value="NZ_JANJGA010000001.1"/>
</dbReference>
<evidence type="ECO:0000313" key="1">
    <source>
        <dbReference type="EMBL" id="RBQ28356.1"/>
    </source>
</evidence>
<dbReference type="Proteomes" id="UP000252669">
    <property type="component" value="Unassembled WGS sequence"/>
</dbReference>
<dbReference type="EMBL" id="PDKB01000017">
    <property type="protein sequence ID" value="RBQ28356.1"/>
    <property type="molecule type" value="Genomic_DNA"/>
</dbReference>
<reference evidence="1 2" key="1">
    <citation type="submission" date="2017-10" db="EMBL/GenBank/DDBJ databases">
        <title>Genomics of the genus Arcobacter.</title>
        <authorList>
            <person name="Perez-Cataluna A."/>
            <person name="Figueras M.J."/>
        </authorList>
    </citation>
    <scope>NUCLEOTIDE SEQUENCE [LARGE SCALE GENOMIC DNA]</scope>
    <source>
        <strain evidence="1 2">CECT 9230</strain>
    </source>
</reference>
<keyword evidence="2" id="KW-1185">Reference proteome</keyword>
<gene>
    <name evidence="1" type="ORF">CRU91_09710</name>
</gene>
<evidence type="ECO:0000313" key="2">
    <source>
        <dbReference type="Proteomes" id="UP000252669"/>
    </source>
</evidence>
<protein>
    <submittedName>
        <fullName evidence="1">Uncharacterized protein</fullName>
    </submittedName>
</protein>
<sequence>MKITKKNIKRIKLNSNNIYGNVSCSITKNIDLNKLVQSMKNYRLKKIILSDVMKTNLDKLGIYYAK</sequence>